<sequence>MNRHPIPSLDACLSELLREEQRIGGIKVEICGLSNALVVKILVTLLGISTALPAASSVVPIPTPTALANPNTLTPEMDQVSGKMIAKGPKVG</sequence>
<protein>
    <submittedName>
        <fullName evidence="1">Uncharacterized protein</fullName>
    </submittedName>
</protein>
<organism evidence="1 2">
    <name type="scientific">Vitis vinifera</name>
    <name type="common">Grape</name>
    <dbReference type="NCBI Taxonomy" id="29760"/>
    <lineage>
        <taxon>Eukaryota</taxon>
        <taxon>Viridiplantae</taxon>
        <taxon>Streptophyta</taxon>
        <taxon>Embryophyta</taxon>
        <taxon>Tracheophyta</taxon>
        <taxon>Spermatophyta</taxon>
        <taxon>Magnoliopsida</taxon>
        <taxon>eudicotyledons</taxon>
        <taxon>Gunneridae</taxon>
        <taxon>Pentapetalae</taxon>
        <taxon>rosids</taxon>
        <taxon>Vitales</taxon>
        <taxon>Vitaceae</taxon>
        <taxon>Viteae</taxon>
        <taxon>Vitis</taxon>
    </lineage>
</organism>
<gene>
    <name evidence="1" type="ORF">CK203_065476</name>
</gene>
<dbReference type="Proteomes" id="UP000288805">
    <property type="component" value="Unassembled WGS sequence"/>
</dbReference>
<accession>A0A438G384</accession>
<comment type="caution">
    <text evidence="1">The sequence shown here is derived from an EMBL/GenBank/DDBJ whole genome shotgun (WGS) entry which is preliminary data.</text>
</comment>
<evidence type="ECO:0000313" key="2">
    <source>
        <dbReference type="Proteomes" id="UP000288805"/>
    </source>
</evidence>
<reference evidence="1 2" key="1">
    <citation type="journal article" date="2018" name="PLoS Genet.">
        <title>Population sequencing reveals clonal diversity and ancestral inbreeding in the grapevine cultivar Chardonnay.</title>
        <authorList>
            <person name="Roach M.J."/>
            <person name="Johnson D.L."/>
            <person name="Bohlmann J."/>
            <person name="van Vuuren H.J."/>
            <person name="Jones S.J."/>
            <person name="Pretorius I.S."/>
            <person name="Schmidt S.A."/>
            <person name="Borneman A.R."/>
        </authorList>
    </citation>
    <scope>NUCLEOTIDE SEQUENCE [LARGE SCALE GENOMIC DNA]</scope>
    <source>
        <strain evidence="2">cv. Chardonnay</strain>
        <tissue evidence="1">Leaf</tissue>
    </source>
</reference>
<evidence type="ECO:0000313" key="1">
    <source>
        <dbReference type="EMBL" id="RVW66663.1"/>
    </source>
</evidence>
<dbReference type="AlphaFoldDB" id="A0A438G384"/>
<dbReference type="EMBL" id="QGNW01000637">
    <property type="protein sequence ID" value="RVW66663.1"/>
    <property type="molecule type" value="Genomic_DNA"/>
</dbReference>
<name>A0A438G384_VITVI</name>
<proteinExistence type="predicted"/>